<dbReference type="PANTHER" id="PTHR43798">
    <property type="entry name" value="MONOACYLGLYCEROL LIPASE"/>
    <property type="match status" value="1"/>
</dbReference>
<dbReference type="AlphaFoldDB" id="A0A521FEP6"/>
<dbReference type="PANTHER" id="PTHR43798:SF29">
    <property type="entry name" value="AB HYDROLASE-1 DOMAIN-CONTAINING PROTEIN"/>
    <property type="match status" value="1"/>
</dbReference>
<evidence type="ECO:0000259" key="1">
    <source>
        <dbReference type="Pfam" id="PF12697"/>
    </source>
</evidence>
<name>A0A521FEP6_9RHOB</name>
<proteinExistence type="predicted"/>
<organism evidence="2 3">
    <name type="scientific">Paracoccus laeviglucosivorans</name>
    <dbReference type="NCBI Taxonomy" id="1197861"/>
    <lineage>
        <taxon>Bacteria</taxon>
        <taxon>Pseudomonadati</taxon>
        <taxon>Pseudomonadota</taxon>
        <taxon>Alphaproteobacteria</taxon>
        <taxon>Rhodobacterales</taxon>
        <taxon>Paracoccaceae</taxon>
        <taxon>Paracoccus</taxon>
    </lineage>
</organism>
<keyword evidence="3" id="KW-1185">Reference proteome</keyword>
<dbReference type="InterPro" id="IPR029058">
    <property type="entry name" value="AB_hydrolase_fold"/>
</dbReference>
<dbReference type="Proteomes" id="UP000319014">
    <property type="component" value="Unassembled WGS sequence"/>
</dbReference>
<dbReference type="SUPFAM" id="SSF53474">
    <property type="entry name" value="alpha/beta-Hydrolases"/>
    <property type="match status" value="1"/>
</dbReference>
<dbReference type="RefSeq" id="WP_142664493.1">
    <property type="nucleotide sequence ID" value="NZ_FXTK01000021.1"/>
</dbReference>
<feature type="domain" description="AB hydrolase-1" evidence="1">
    <location>
        <begin position="3"/>
        <end position="215"/>
    </location>
</feature>
<dbReference type="Gene3D" id="3.40.50.1820">
    <property type="entry name" value="alpha/beta hydrolase"/>
    <property type="match status" value="1"/>
</dbReference>
<dbReference type="OrthoDB" id="5491135at2"/>
<dbReference type="EMBL" id="FXTK01000021">
    <property type="protein sequence ID" value="SMO94653.1"/>
    <property type="molecule type" value="Genomic_DNA"/>
</dbReference>
<dbReference type="Pfam" id="PF12697">
    <property type="entry name" value="Abhydrolase_6"/>
    <property type="match status" value="1"/>
</dbReference>
<gene>
    <name evidence="2" type="ORF">SAMN06265221_12135</name>
</gene>
<accession>A0A521FEP6</accession>
<evidence type="ECO:0000313" key="3">
    <source>
        <dbReference type="Proteomes" id="UP000319014"/>
    </source>
</evidence>
<sequence length="225" mass="24428">MGIILVPGFMLDADLWSDVIHDLATFGPIIHADPMGALSIEDMAEKTLAVAPNTFAVVGFSMGGYVAREIQRIAPQRVSKLVLLATSARGDSDLQARRKVAIADADPSAFRGLSRQSIRRSLSPEREEDNALVERIHAMSVRLGGQTFRNQAVFRRDGDLDKLPTIDCPTLIVAGGKDRLRSLEEAAEMQSAIPDAQMKIIEVGHMIPMEAPAELSPLLRAFLSG</sequence>
<dbReference type="InterPro" id="IPR000073">
    <property type="entry name" value="AB_hydrolase_1"/>
</dbReference>
<protein>
    <submittedName>
        <fullName evidence="2">Pimeloyl-ACP methyl ester carboxylesterase</fullName>
    </submittedName>
</protein>
<dbReference type="PRINTS" id="PR00111">
    <property type="entry name" value="ABHYDROLASE"/>
</dbReference>
<reference evidence="2 3" key="1">
    <citation type="submission" date="2017-05" db="EMBL/GenBank/DDBJ databases">
        <authorList>
            <person name="Varghese N."/>
            <person name="Submissions S."/>
        </authorList>
    </citation>
    <scope>NUCLEOTIDE SEQUENCE [LARGE SCALE GENOMIC DNA]</scope>
    <source>
        <strain evidence="2 3">DSM 100094</strain>
    </source>
</reference>
<dbReference type="InterPro" id="IPR050266">
    <property type="entry name" value="AB_hydrolase_sf"/>
</dbReference>
<evidence type="ECO:0000313" key="2">
    <source>
        <dbReference type="EMBL" id="SMO94653.1"/>
    </source>
</evidence>